<feature type="domain" description="AB hydrolase-1" evidence="2">
    <location>
        <begin position="23"/>
        <end position="140"/>
    </location>
</feature>
<protein>
    <submittedName>
        <fullName evidence="3">Pimeloyl-ACP methyl ester carboxylesterase</fullName>
    </submittedName>
</protein>
<reference evidence="4" key="1">
    <citation type="submission" date="2016-10" db="EMBL/GenBank/DDBJ databases">
        <authorList>
            <person name="Varghese N."/>
            <person name="Submissions S."/>
        </authorList>
    </citation>
    <scope>NUCLEOTIDE SEQUENCE [LARGE SCALE GENOMIC DNA]</scope>
    <source>
        <strain evidence="4">MPL-11</strain>
    </source>
</reference>
<proteinExistence type="predicted"/>
<dbReference type="SUPFAM" id="SSF53474">
    <property type="entry name" value="alpha/beta-Hydrolases"/>
    <property type="match status" value="1"/>
</dbReference>
<dbReference type="InterPro" id="IPR000073">
    <property type="entry name" value="AB_hydrolase_1"/>
</dbReference>
<evidence type="ECO:0000313" key="3">
    <source>
        <dbReference type="EMBL" id="SDQ47197.1"/>
    </source>
</evidence>
<dbReference type="PANTHER" id="PTHR43798">
    <property type="entry name" value="MONOACYLGLYCEROL LIPASE"/>
    <property type="match status" value="1"/>
</dbReference>
<dbReference type="GO" id="GO:0016787">
    <property type="term" value="F:hydrolase activity"/>
    <property type="evidence" value="ECO:0007669"/>
    <property type="project" value="UniProtKB-KW"/>
</dbReference>
<dbReference type="GO" id="GO:0016020">
    <property type="term" value="C:membrane"/>
    <property type="evidence" value="ECO:0007669"/>
    <property type="project" value="TreeGrafter"/>
</dbReference>
<keyword evidence="4" id="KW-1185">Reference proteome</keyword>
<sequence>MKGISIKTEDGNLYCKVSGMGDPLLLLHGNRENHQIFEHQFSYFSKHFQVIALDTRGHGRSDHGKGLLTFQKIAQDILAVLRYFNLSTVNIIGFSDGGNIALYFGSHYPENVTKLIVIGANYKVNGLKKNSLAEVKRDYVLFTVLGRFYMKAARKRQIIDLMWHQLDLNSAVLTAIEAPTLIVAGENDVIKESHTRKIHELIANSELVIVPKASHFLMVERYEEFNQFATAFLLNEKRFNKN</sequence>
<gene>
    <name evidence="3" type="ORF">SAMN04487752_2437</name>
</gene>
<evidence type="ECO:0000256" key="1">
    <source>
        <dbReference type="ARBA" id="ARBA00022801"/>
    </source>
</evidence>
<dbReference type="Gene3D" id="3.40.50.1820">
    <property type="entry name" value="alpha/beta hydrolase"/>
    <property type="match status" value="1"/>
</dbReference>
<dbReference type="EMBL" id="FNJW01000008">
    <property type="protein sequence ID" value="SDQ47197.1"/>
    <property type="molecule type" value="Genomic_DNA"/>
</dbReference>
<dbReference type="PANTHER" id="PTHR43798:SF31">
    <property type="entry name" value="AB HYDROLASE SUPERFAMILY PROTEIN YCLE"/>
    <property type="match status" value="1"/>
</dbReference>
<dbReference type="PRINTS" id="PR00111">
    <property type="entry name" value="ABHYDROLASE"/>
</dbReference>
<dbReference type="InterPro" id="IPR050266">
    <property type="entry name" value="AB_hydrolase_sf"/>
</dbReference>
<dbReference type="AlphaFoldDB" id="A0A1H1B5K4"/>
<dbReference type="Proteomes" id="UP000199481">
    <property type="component" value="Unassembled WGS sequence"/>
</dbReference>
<dbReference type="Pfam" id="PF00561">
    <property type="entry name" value="Abhydrolase_1"/>
    <property type="match status" value="1"/>
</dbReference>
<name>A0A1H1B5K4_9LACT</name>
<organism evidence="3 4">
    <name type="scientific">Carnobacterium viridans</name>
    <dbReference type="NCBI Taxonomy" id="174587"/>
    <lineage>
        <taxon>Bacteria</taxon>
        <taxon>Bacillati</taxon>
        <taxon>Bacillota</taxon>
        <taxon>Bacilli</taxon>
        <taxon>Lactobacillales</taxon>
        <taxon>Carnobacteriaceae</taxon>
        <taxon>Carnobacterium</taxon>
    </lineage>
</organism>
<evidence type="ECO:0000259" key="2">
    <source>
        <dbReference type="Pfam" id="PF00561"/>
    </source>
</evidence>
<keyword evidence="1" id="KW-0378">Hydrolase</keyword>
<dbReference type="InterPro" id="IPR029058">
    <property type="entry name" value="AB_hydrolase_fold"/>
</dbReference>
<accession>A0A1H1B5K4</accession>
<dbReference type="RefSeq" id="WP_226776708.1">
    <property type="nucleotide sequence ID" value="NZ_CP084916.1"/>
</dbReference>
<evidence type="ECO:0000313" key="4">
    <source>
        <dbReference type="Proteomes" id="UP000199481"/>
    </source>
</evidence>